<sequence length="92" mass="11371">MKFMFEGTRELNDYVKTVLQRDQELFKLLDWYLAQNIYYRKKRVSSRIRNKLYRNRILELSKKITKLYSVSQPRPLTEEDRKRILSPLLEEE</sequence>
<protein>
    <submittedName>
        <fullName evidence="1">Uncharacterized protein</fullName>
    </submittedName>
</protein>
<organism evidence="1">
    <name type="scientific">marine sediment metagenome</name>
    <dbReference type="NCBI Taxonomy" id="412755"/>
    <lineage>
        <taxon>unclassified sequences</taxon>
        <taxon>metagenomes</taxon>
        <taxon>ecological metagenomes</taxon>
    </lineage>
</organism>
<dbReference type="EMBL" id="LAZR01000694">
    <property type="protein sequence ID" value="KKN60508.1"/>
    <property type="molecule type" value="Genomic_DNA"/>
</dbReference>
<reference evidence="1" key="1">
    <citation type="journal article" date="2015" name="Nature">
        <title>Complex archaea that bridge the gap between prokaryotes and eukaryotes.</title>
        <authorList>
            <person name="Spang A."/>
            <person name="Saw J.H."/>
            <person name="Jorgensen S.L."/>
            <person name="Zaremba-Niedzwiedzka K."/>
            <person name="Martijn J."/>
            <person name="Lind A.E."/>
            <person name="van Eijk R."/>
            <person name="Schleper C."/>
            <person name="Guy L."/>
            <person name="Ettema T.J."/>
        </authorList>
    </citation>
    <scope>NUCLEOTIDE SEQUENCE</scope>
</reference>
<accession>A0A0F9V3N5</accession>
<evidence type="ECO:0000313" key="1">
    <source>
        <dbReference type="EMBL" id="KKN60508.1"/>
    </source>
</evidence>
<gene>
    <name evidence="1" type="ORF">LCGC14_0531540</name>
</gene>
<proteinExistence type="predicted"/>
<name>A0A0F9V3N5_9ZZZZ</name>
<comment type="caution">
    <text evidence="1">The sequence shown here is derived from an EMBL/GenBank/DDBJ whole genome shotgun (WGS) entry which is preliminary data.</text>
</comment>
<dbReference type="AlphaFoldDB" id="A0A0F9V3N5"/>